<keyword evidence="3" id="KW-1185">Reference proteome</keyword>
<dbReference type="RefSeq" id="WP_211422664.1">
    <property type="nucleotide sequence ID" value="NZ_CP072642.1"/>
</dbReference>
<reference evidence="2 3" key="1">
    <citation type="submission" date="2021-03" db="EMBL/GenBank/DDBJ databases">
        <title>Genomic and phenotypic characterization of Chloracidobacterium isolates provides evidence for multiple species.</title>
        <authorList>
            <person name="Saini M.K."/>
            <person name="Costas A.M.G."/>
            <person name="Tank M."/>
            <person name="Bryant D.A."/>
        </authorList>
    </citation>
    <scope>NUCLEOTIDE SEQUENCE [LARGE SCALE GENOMIC DNA]</scope>
    <source>
        <strain evidence="2 3">N</strain>
    </source>
</reference>
<dbReference type="InterPro" id="IPR052715">
    <property type="entry name" value="RAYT_transposase"/>
</dbReference>
<dbReference type="Gene3D" id="3.30.70.1290">
    <property type="entry name" value="Transposase IS200-like"/>
    <property type="match status" value="1"/>
</dbReference>
<proteinExistence type="predicted"/>
<feature type="region of interest" description="Disordered" evidence="1">
    <location>
        <begin position="55"/>
        <end position="84"/>
    </location>
</feature>
<dbReference type="Proteomes" id="UP000677668">
    <property type="component" value="Chromosome 1"/>
</dbReference>
<dbReference type="PANTHER" id="PTHR36966:SF1">
    <property type="entry name" value="REP-ASSOCIATED TYROSINE TRANSPOSASE"/>
    <property type="match status" value="1"/>
</dbReference>
<protein>
    <submittedName>
        <fullName evidence="2">Transposase</fullName>
    </submittedName>
</protein>
<sequence length="84" mass="10014">MPEIIRQFKTFSARRINEHRGTPGIAIWQRNYYEHIIRNRAALHQIQQYIPDNPRRWASDRENPAAIVSEPAPWVSQSENQYLD</sequence>
<organism evidence="2 3">
    <name type="scientific">Chloracidobacterium sp. N</name>
    <dbReference type="NCBI Taxonomy" id="2821540"/>
    <lineage>
        <taxon>Bacteria</taxon>
        <taxon>Pseudomonadati</taxon>
        <taxon>Acidobacteriota</taxon>
        <taxon>Terriglobia</taxon>
        <taxon>Terriglobales</taxon>
        <taxon>Acidobacteriaceae</taxon>
        <taxon>Chloracidobacterium</taxon>
        <taxon>Chloracidobacterium aggregatum</taxon>
    </lineage>
</organism>
<dbReference type="EMBL" id="CP072642">
    <property type="protein sequence ID" value="QUV94365.1"/>
    <property type="molecule type" value="Genomic_DNA"/>
</dbReference>
<evidence type="ECO:0000313" key="2">
    <source>
        <dbReference type="EMBL" id="QUV94365.1"/>
    </source>
</evidence>
<evidence type="ECO:0000313" key="3">
    <source>
        <dbReference type="Proteomes" id="UP000677668"/>
    </source>
</evidence>
<evidence type="ECO:0000256" key="1">
    <source>
        <dbReference type="SAM" id="MobiDB-lite"/>
    </source>
</evidence>
<accession>A0ABX8B3R3</accession>
<name>A0ABX8B3R3_9BACT</name>
<dbReference type="InterPro" id="IPR036515">
    <property type="entry name" value="Transposase_17_sf"/>
</dbReference>
<dbReference type="SUPFAM" id="SSF143422">
    <property type="entry name" value="Transposase IS200-like"/>
    <property type="match status" value="1"/>
</dbReference>
<gene>
    <name evidence="2" type="ORF">J8C05_02645</name>
</gene>
<dbReference type="PANTHER" id="PTHR36966">
    <property type="entry name" value="REP-ASSOCIATED TYROSINE TRANSPOSASE"/>
    <property type="match status" value="1"/>
</dbReference>
<feature type="compositionally biased region" description="Polar residues" evidence="1">
    <location>
        <begin position="75"/>
        <end position="84"/>
    </location>
</feature>